<sequence>MSIKIRSESAQDNAESTETFDEFFSNIGPRRSGKIVGITMETGNFPKSPNSVNSGDRTTFDNFRPVFLTSNIFEIFQKIIQARTIKFLDRGGFLLLDNSDSIRNSIRYEAYWCPDWLFNKFNAYSSLWSSERYDTRVDFVPHSY</sequence>
<evidence type="ECO:0000313" key="1">
    <source>
        <dbReference type="EMBL" id="KAK9876392.1"/>
    </source>
</evidence>
<accession>A0AAW1U7Z3</accession>
<protein>
    <submittedName>
        <fullName evidence="1">Uncharacterized protein</fullName>
    </submittedName>
</protein>
<dbReference type="Proteomes" id="UP001431783">
    <property type="component" value="Unassembled WGS sequence"/>
</dbReference>
<dbReference type="AlphaFoldDB" id="A0AAW1U7Z3"/>
<reference evidence="1 2" key="1">
    <citation type="submission" date="2023-03" db="EMBL/GenBank/DDBJ databases">
        <title>Genome insight into feeding habits of ladybird beetles.</title>
        <authorList>
            <person name="Li H.-S."/>
            <person name="Huang Y.-H."/>
            <person name="Pang H."/>
        </authorList>
    </citation>
    <scope>NUCLEOTIDE SEQUENCE [LARGE SCALE GENOMIC DNA]</scope>
    <source>
        <strain evidence="1">SYSU_2023b</strain>
        <tissue evidence="1">Whole body</tissue>
    </source>
</reference>
<keyword evidence="2" id="KW-1185">Reference proteome</keyword>
<dbReference type="EMBL" id="JARQZJ010000036">
    <property type="protein sequence ID" value="KAK9876392.1"/>
    <property type="molecule type" value="Genomic_DNA"/>
</dbReference>
<evidence type="ECO:0000313" key="2">
    <source>
        <dbReference type="Proteomes" id="UP001431783"/>
    </source>
</evidence>
<organism evidence="1 2">
    <name type="scientific">Henosepilachna vigintioctopunctata</name>
    <dbReference type="NCBI Taxonomy" id="420089"/>
    <lineage>
        <taxon>Eukaryota</taxon>
        <taxon>Metazoa</taxon>
        <taxon>Ecdysozoa</taxon>
        <taxon>Arthropoda</taxon>
        <taxon>Hexapoda</taxon>
        <taxon>Insecta</taxon>
        <taxon>Pterygota</taxon>
        <taxon>Neoptera</taxon>
        <taxon>Endopterygota</taxon>
        <taxon>Coleoptera</taxon>
        <taxon>Polyphaga</taxon>
        <taxon>Cucujiformia</taxon>
        <taxon>Coccinelloidea</taxon>
        <taxon>Coccinellidae</taxon>
        <taxon>Epilachninae</taxon>
        <taxon>Epilachnini</taxon>
        <taxon>Henosepilachna</taxon>
    </lineage>
</organism>
<proteinExistence type="predicted"/>
<comment type="caution">
    <text evidence="1">The sequence shown here is derived from an EMBL/GenBank/DDBJ whole genome shotgun (WGS) entry which is preliminary data.</text>
</comment>
<gene>
    <name evidence="1" type="ORF">WA026_012703</name>
</gene>
<name>A0AAW1U7Z3_9CUCU</name>